<keyword evidence="1" id="KW-0812">Transmembrane</keyword>
<feature type="transmembrane region" description="Helical" evidence="1">
    <location>
        <begin position="6"/>
        <end position="27"/>
    </location>
</feature>
<sequence length="73" mass="8267">MSLYILYLPPMSLYILYLPPVNLYIFYVPSSTATPQNNTYKGFDVMPSIYYCALYSVCKKAVNPLSNIGVKIS</sequence>
<dbReference type="Proteomes" id="UP000593567">
    <property type="component" value="Unassembled WGS sequence"/>
</dbReference>
<accession>A0A7J7JMI6</accession>
<comment type="caution">
    <text evidence="2">The sequence shown here is derived from an EMBL/GenBank/DDBJ whole genome shotgun (WGS) entry which is preliminary data.</text>
</comment>
<reference evidence="2" key="1">
    <citation type="submission" date="2020-06" db="EMBL/GenBank/DDBJ databases">
        <title>Draft genome of Bugula neritina, a colonial animal packing powerful symbionts and potential medicines.</title>
        <authorList>
            <person name="Rayko M."/>
        </authorList>
    </citation>
    <scope>NUCLEOTIDE SEQUENCE [LARGE SCALE GENOMIC DNA]</scope>
    <source>
        <strain evidence="2">Kwan_BN1</strain>
    </source>
</reference>
<name>A0A7J7JMI6_BUGNE</name>
<evidence type="ECO:0000256" key="1">
    <source>
        <dbReference type="SAM" id="Phobius"/>
    </source>
</evidence>
<protein>
    <submittedName>
        <fullName evidence="2">Uncharacterized protein</fullName>
    </submittedName>
</protein>
<dbReference type="AlphaFoldDB" id="A0A7J7JMI6"/>
<dbReference type="EMBL" id="VXIV02002112">
    <property type="protein sequence ID" value="KAF6027285.1"/>
    <property type="molecule type" value="Genomic_DNA"/>
</dbReference>
<evidence type="ECO:0000313" key="2">
    <source>
        <dbReference type="EMBL" id="KAF6027285.1"/>
    </source>
</evidence>
<keyword evidence="3" id="KW-1185">Reference proteome</keyword>
<evidence type="ECO:0000313" key="3">
    <source>
        <dbReference type="Proteomes" id="UP000593567"/>
    </source>
</evidence>
<keyword evidence="1" id="KW-0472">Membrane</keyword>
<keyword evidence="1" id="KW-1133">Transmembrane helix</keyword>
<proteinExistence type="predicted"/>
<gene>
    <name evidence="2" type="ORF">EB796_014399</name>
</gene>
<organism evidence="2 3">
    <name type="scientific">Bugula neritina</name>
    <name type="common">Brown bryozoan</name>
    <name type="synonym">Sertularia neritina</name>
    <dbReference type="NCBI Taxonomy" id="10212"/>
    <lineage>
        <taxon>Eukaryota</taxon>
        <taxon>Metazoa</taxon>
        <taxon>Spiralia</taxon>
        <taxon>Lophotrochozoa</taxon>
        <taxon>Bryozoa</taxon>
        <taxon>Gymnolaemata</taxon>
        <taxon>Cheilostomatida</taxon>
        <taxon>Flustrina</taxon>
        <taxon>Buguloidea</taxon>
        <taxon>Bugulidae</taxon>
        <taxon>Bugula</taxon>
    </lineage>
</organism>